<evidence type="ECO:0000313" key="2">
    <source>
        <dbReference type="EMBL" id="SFP90056.1"/>
    </source>
</evidence>
<gene>
    <name evidence="2" type="ORF">SAMN04515668_0755</name>
</gene>
<sequence>MRPHVNYPDSIHKETFAAPLRCADADLTAAVELLLLKKGVCSNLSRVVCHNGTVELVGSTDTLQSQEKAAEMALAVQGVQNVVNKISIRPLGISDAELHQRMAAALASDAVLAQCRLSVSVRNGRAHLSGRVTSASARARATDIARRVCGVVEVDNHTQVVE</sequence>
<keyword evidence="3" id="KW-1185">Reference proteome</keyword>
<dbReference type="PANTHER" id="PTHR34606:SF15">
    <property type="entry name" value="BON DOMAIN-CONTAINING PROTEIN"/>
    <property type="match status" value="1"/>
</dbReference>
<dbReference type="RefSeq" id="WP_092669079.1">
    <property type="nucleotide sequence ID" value="NZ_FOXS01000001.1"/>
</dbReference>
<name>A0A1I5U656_HYMAR</name>
<reference evidence="3" key="1">
    <citation type="submission" date="2016-10" db="EMBL/GenBank/DDBJ databases">
        <authorList>
            <person name="Varghese N."/>
            <person name="Submissions S."/>
        </authorList>
    </citation>
    <scope>NUCLEOTIDE SEQUENCE [LARGE SCALE GENOMIC DNA]</scope>
    <source>
        <strain evidence="3">OR362-8,ATCC BAA-1266,JCM 13504</strain>
    </source>
</reference>
<dbReference type="EMBL" id="FOXS01000001">
    <property type="protein sequence ID" value="SFP90056.1"/>
    <property type="molecule type" value="Genomic_DNA"/>
</dbReference>
<accession>A0A1I5U656</accession>
<feature type="domain" description="BON" evidence="1">
    <location>
        <begin position="23"/>
        <end position="90"/>
    </location>
</feature>
<evidence type="ECO:0000313" key="3">
    <source>
        <dbReference type="Proteomes" id="UP000199029"/>
    </source>
</evidence>
<dbReference type="InterPro" id="IPR007055">
    <property type="entry name" value="BON_dom"/>
</dbReference>
<organism evidence="2 3">
    <name type="scientific">Hymenobacter arizonensis</name>
    <name type="common">Siccationidurans arizonensis</name>
    <dbReference type="NCBI Taxonomy" id="1227077"/>
    <lineage>
        <taxon>Bacteria</taxon>
        <taxon>Pseudomonadati</taxon>
        <taxon>Bacteroidota</taxon>
        <taxon>Cytophagia</taxon>
        <taxon>Cytophagales</taxon>
        <taxon>Hymenobacteraceae</taxon>
        <taxon>Hymenobacter</taxon>
    </lineage>
</organism>
<dbReference type="PANTHER" id="PTHR34606">
    <property type="entry name" value="BON DOMAIN-CONTAINING PROTEIN"/>
    <property type="match status" value="1"/>
</dbReference>
<protein>
    <submittedName>
        <fullName evidence="2">BON domain-containing protein</fullName>
    </submittedName>
</protein>
<proteinExistence type="predicted"/>
<dbReference type="PROSITE" id="PS50914">
    <property type="entry name" value="BON"/>
    <property type="match status" value="2"/>
</dbReference>
<dbReference type="Pfam" id="PF04972">
    <property type="entry name" value="BON"/>
    <property type="match status" value="2"/>
</dbReference>
<dbReference type="Gene3D" id="3.30.1340.30">
    <property type="match status" value="2"/>
</dbReference>
<dbReference type="Proteomes" id="UP000199029">
    <property type="component" value="Unassembled WGS sequence"/>
</dbReference>
<evidence type="ECO:0000259" key="1">
    <source>
        <dbReference type="PROSITE" id="PS50914"/>
    </source>
</evidence>
<dbReference type="STRING" id="1227077.SAMN04515668_0755"/>
<dbReference type="AlphaFoldDB" id="A0A1I5U656"/>
<feature type="domain" description="BON" evidence="1">
    <location>
        <begin position="94"/>
        <end position="162"/>
    </location>
</feature>
<dbReference type="InterPro" id="IPR051686">
    <property type="entry name" value="Lipoprotein_DolP"/>
</dbReference>